<dbReference type="InterPro" id="IPR011993">
    <property type="entry name" value="PH-like_dom_sf"/>
</dbReference>
<keyword evidence="6" id="KW-1185">Reference proteome</keyword>
<dbReference type="CDD" id="cd04402">
    <property type="entry name" value="RhoGAP_ARHGAP20"/>
    <property type="match status" value="1"/>
</dbReference>
<dbReference type="PANTHER" id="PTHR23179:SF26">
    <property type="entry name" value="T-CELL ACTIVATION RHO GTPASE-ACTIVATING PROTEIN"/>
    <property type="match status" value="1"/>
</dbReference>
<sequence>MGLSCETLFFIGTGCHGISPSLAWKWGRGSRALMGRTTISLWEEAAPLERNRTGWVYEEGWMDAQGFLGGGGWAGLDQSGTAGPGQQGVEGSLGDVSMDTPDYGIAAMRRGSYDDAAASLRPHFRHLAQRRRSAPSLVFGKALGMSWSPIREEASCWVSVEQSPFVLGLTSENGELLLDECVQVTEGTKTRERHLFLFSDVIIFAKLKSTASYRLKHRVSLEDVWLYGFEDEAEEEEGTTGDIDLRVTLVLAWALTFCLVCFRSPEVKERWLDTLHRKIKDAKVRAGCAFSPPDVLMKVLSGSIATKTLTGGGMEQLIEFPLDGDAKIVAQPKLLNNQEDKPPQPTENKWNQVVKRLRKGSSFINKGSRTETDTKTQLFGQPLCKICPDDCSLPKPVTEMLVLLRKRGPATEGVFRKPCNNKIMKDIREQLNGGQEVDLEGQPVVLLVGLLKSFLKELPGSLLVSELYNSWMMALDNEDTQQRALEIRKVVDELPVHNKLLLQHLVCVLHHILESADINKMDAYNLAVCIAPTLLQLDGTPLDEQKEKMQKVTELTEFLIKHCEILGENIPNLLDTDEDSLSSQHHDSAYDSTDPDGDGEAGETTSATRGECGSSSSLSPSTTASSWASDAIFDTKPPFNRRCSEPIIVLSPGLEGLCSHARSHEDCSVEKREFEEQPLRKQISDDSFLLRGRGGSRPVQSFPKLSSSSNMDPQPYMASNRVKDCSCSSLESAASNQSEGSVFTSSPVGSPSCPRKANTTNQPSVAAKDIPRPISDEKKRSQSMRVGSKVLLRTRSLGTFSRSSLKKDSQKENSFPCETLQEDSQSEADSPAEPLHKPRPLSDVVFKYVDSRLPCRPPTYEQAMQNVGPPPQYGAMTVQDAIELGRRSRPSSVNYDLPPACSVAKYIDCCAQAAQDNGGVVMRQQTFRPRAMSESVSAGHHEVLSRRCSQPVFEEFSYAKESYV</sequence>
<dbReference type="PANTHER" id="PTHR23179">
    <property type="entry name" value="T-CELL ACTIVATION RHO GTPASE ACTIVATING PROTEIN-RELATED"/>
    <property type="match status" value="1"/>
</dbReference>
<evidence type="ECO:0000313" key="6">
    <source>
        <dbReference type="Proteomes" id="UP001279410"/>
    </source>
</evidence>
<dbReference type="AlphaFoldDB" id="A0AAD3M8M0"/>
<evidence type="ECO:0000256" key="3">
    <source>
        <dbReference type="SAM" id="MobiDB-lite"/>
    </source>
</evidence>
<feature type="region of interest" description="Disordered" evidence="3">
    <location>
        <begin position="736"/>
        <end position="839"/>
    </location>
</feature>
<dbReference type="SUPFAM" id="SSF50729">
    <property type="entry name" value="PH domain-like"/>
    <property type="match status" value="1"/>
</dbReference>
<feature type="compositionally biased region" description="Polar residues" evidence="3">
    <location>
        <begin position="736"/>
        <end position="749"/>
    </location>
</feature>
<feature type="compositionally biased region" description="Basic and acidic residues" evidence="3">
    <location>
        <begin position="769"/>
        <end position="780"/>
    </location>
</feature>
<evidence type="ECO:0000313" key="5">
    <source>
        <dbReference type="EMBL" id="GLD49525.1"/>
    </source>
</evidence>
<dbReference type="Pfam" id="PF22286">
    <property type="entry name" value="RHG20_PH"/>
    <property type="match status" value="1"/>
</dbReference>
<comment type="caution">
    <text evidence="5">The sequence shown here is derived from an EMBL/GenBank/DDBJ whole genome shotgun (WGS) entry which is preliminary data.</text>
</comment>
<keyword evidence="2" id="KW-0597">Phosphoprotein</keyword>
<feature type="region of interest" description="Disordered" evidence="3">
    <location>
        <begin position="689"/>
        <end position="718"/>
    </location>
</feature>
<dbReference type="Proteomes" id="UP001279410">
    <property type="component" value="Unassembled WGS sequence"/>
</dbReference>
<dbReference type="InterPro" id="IPR008936">
    <property type="entry name" value="Rho_GTPase_activation_prot"/>
</dbReference>
<dbReference type="GO" id="GO:0005096">
    <property type="term" value="F:GTPase activator activity"/>
    <property type="evidence" value="ECO:0007669"/>
    <property type="project" value="UniProtKB-KW"/>
</dbReference>
<dbReference type="EMBL" id="BRZM01000008">
    <property type="protein sequence ID" value="GLD49525.1"/>
    <property type="molecule type" value="Genomic_DNA"/>
</dbReference>
<feature type="compositionally biased region" description="Low complexity" evidence="3">
    <location>
        <begin position="614"/>
        <end position="626"/>
    </location>
</feature>
<dbReference type="GO" id="GO:0007165">
    <property type="term" value="P:signal transduction"/>
    <property type="evidence" value="ECO:0007669"/>
    <property type="project" value="InterPro"/>
</dbReference>
<dbReference type="PROSITE" id="PS50238">
    <property type="entry name" value="RHOGAP"/>
    <property type="match status" value="1"/>
</dbReference>
<evidence type="ECO:0000256" key="2">
    <source>
        <dbReference type="ARBA" id="ARBA00022553"/>
    </source>
</evidence>
<name>A0AAD3M8M0_LATJO</name>
<dbReference type="GO" id="GO:0035023">
    <property type="term" value="P:regulation of Rho protein signal transduction"/>
    <property type="evidence" value="ECO:0007669"/>
    <property type="project" value="InterPro"/>
</dbReference>
<feature type="region of interest" description="Disordered" evidence="3">
    <location>
        <begin position="576"/>
        <end position="626"/>
    </location>
</feature>
<dbReference type="SUPFAM" id="SSF48350">
    <property type="entry name" value="GTPase activation domain, GAP"/>
    <property type="match status" value="1"/>
</dbReference>
<gene>
    <name evidence="5" type="ORF">AKAME5_000326000</name>
</gene>
<dbReference type="InterPro" id="IPR047886">
    <property type="entry name" value="ARHGAP20-like_RhoGAP"/>
</dbReference>
<dbReference type="SMART" id="SM00324">
    <property type="entry name" value="RhoGAP"/>
    <property type="match status" value="1"/>
</dbReference>
<protein>
    <submittedName>
        <fullName evidence="5">T-cell activation Rho GTPase-activating protein</fullName>
    </submittedName>
</protein>
<dbReference type="Pfam" id="PF00620">
    <property type="entry name" value="RhoGAP"/>
    <property type="match status" value="1"/>
</dbReference>
<evidence type="ECO:0000259" key="4">
    <source>
        <dbReference type="PROSITE" id="PS50238"/>
    </source>
</evidence>
<organism evidence="5 6">
    <name type="scientific">Lates japonicus</name>
    <name type="common">Japanese lates</name>
    <dbReference type="NCBI Taxonomy" id="270547"/>
    <lineage>
        <taxon>Eukaryota</taxon>
        <taxon>Metazoa</taxon>
        <taxon>Chordata</taxon>
        <taxon>Craniata</taxon>
        <taxon>Vertebrata</taxon>
        <taxon>Euteleostomi</taxon>
        <taxon>Actinopterygii</taxon>
        <taxon>Neopterygii</taxon>
        <taxon>Teleostei</taxon>
        <taxon>Neoteleostei</taxon>
        <taxon>Acanthomorphata</taxon>
        <taxon>Carangaria</taxon>
        <taxon>Carangaria incertae sedis</taxon>
        <taxon>Centropomidae</taxon>
        <taxon>Lates</taxon>
    </lineage>
</organism>
<dbReference type="FunFam" id="2.30.29.30:FF:000656">
    <property type="entry name" value="Uncharacterized protein"/>
    <property type="match status" value="1"/>
</dbReference>
<feature type="domain" description="Rho-GAP" evidence="4">
    <location>
        <begin position="381"/>
        <end position="567"/>
    </location>
</feature>
<keyword evidence="1" id="KW-0343">GTPase activation</keyword>
<proteinExistence type="predicted"/>
<accession>A0AAD3M8M0</accession>
<dbReference type="Gene3D" id="1.10.555.10">
    <property type="entry name" value="Rho GTPase activation protein"/>
    <property type="match status" value="1"/>
</dbReference>
<dbReference type="Gene3D" id="2.30.29.30">
    <property type="entry name" value="Pleckstrin-homology domain (PH domain)/Phosphotyrosine-binding domain (PTB)"/>
    <property type="match status" value="1"/>
</dbReference>
<dbReference type="InterPro" id="IPR047887">
    <property type="entry name" value="ARHGAP20_PH"/>
</dbReference>
<feature type="compositionally biased region" description="Polar residues" evidence="3">
    <location>
        <begin position="703"/>
        <end position="712"/>
    </location>
</feature>
<evidence type="ECO:0000256" key="1">
    <source>
        <dbReference type="ARBA" id="ARBA00022468"/>
    </source>
</evidence>
<dbReference type="InterPro" id="IPR000198">
    <property type="entry name" value="RhoGAP_dom"/>
</dbReference>
<reference evidence="5" key="1">
    <citation type="submission" date="2022-08" db="EMBL/GenBank/DDBJ databases">
        <title>Genome sequencing of akame (Lates japonicus).</title>
        <authorList>
            <person name="Hashiguchi Y."/>
            <person name="Takahashi H."/>
        </authorList>
    </citation>
    <scope>NUCLEOTIDE SEQUENCE</scope>
    <source>
        <strain evidence="5">Kochi</strain>
    </source>
</reference>